<organism evidence="1 2">
    <name type="scientific">Actinacidiphila yanglinensis</name>
    <dbReference type="NCBI Taxonomy" id="310779"/>
    <lineage>
        <taxon>Bacteria</taxon>
        <taxon>Bacillati</taxon>
        <taxon>Actinomycetota</taxon>
        <taxon>Actinomycetes</taxon>
        <taxon>Kitasatosporales</taxon>
        <taxon>Streptomycetaceae</taxon>
        <taxon>Actinacidiphila</taxon>
    </lineage>
</organism>
<dbReference type="Proteomes" id="UP000236754">
    <property type="component" value="Unassembled WGS sequence"/>
</dbReference>
<reference evidence="1 2" key="1">
    <citation type="submission" date="2016-10" db="EMBL/GenBank/DDBJ databases">
        <authorList>
            <person name="de Groot N.N."/>
        </authorList>
    </citation>
    <scope>NUCLEOTIDE SEQUENCE [LARGE SCALE GENOMIC DNA]</scope>
    <source>
        <strain evidence="1 2">CGMCC 4.2023</strain>
    </source>
</reference>
<keyword evidence="2" id="KW-1185">Reference proteome</keyword>
<dbReference type="OrthoDB" id="4173938at2"/>
<dbReference type="AlphaFoldDB" id="A0A1H6AVC6"/>
<accession>A0A1H6AVC6</accession>
<dbReference type="EMBL" id="FNVU01000006">
    <property type="protein sequence ID" value="SEG52531.1"/>
    <property type="molecule type" value="Genomic_DNA"/>
</dbReference>
<gene>
    <name evidence="1" type="ORF">SAMN05216223_1067</name>
</gene>
<evidence type="ECO:0000313" key="2">
    <source>
        <dbReference type="Proteomes" id="UP000236754"/>
    </source>
</evidence>
<proteinExistence type="predicted"/>
<protein>
    <submittedName>
        <fullName evidence="1">Uncharacterized protein</fullName>
    </submittedName>
</protein>
<evidence type="ECO:0000313" key="1">
    <source>
        <dbReference type="EMBL" id="SEG52531.1"/>
    </source>
</evidence>
<name>A0A1H6AVC6_9ACTN</name>
<dbReference type="RefSeq" id="WP_103886318.1">
    <property type="nucleotide sequence ID" value="NZ_FNVU01000006.1"/>
</dbReference>
<sequence>MGTFERVNLFYGVDHEQVYAALEEFWLQEEHTLKREDVHDVNLDSYALHERRGDWTVLQWTRGWEWDLRRRAQLRVSRAYDCPGLLVFIYDDDFWGCELFHHGRAIDQFQQETGIIGSFFGDLPCQGRPDLLLAQFPALDLDIEHARGYLTHYSIDDPGYEDIDWENEHDPLNSPVRPSDGYGRLEGGVYWDFQNFLGVDYRAPVWRRFTTSPQALRGTDK</sequence>